<comment type="caution">
    <text evidence="2">The sequence shown here is derived from an EMBL/GenBank/DDBJ whole genome shotgun (WGS) entry which is preliminary data.</text>
</comment>
<organism evidence="2 3">
    <name type="scientific">Apiospora saccharicola</name>
    <dbReference type="NCBI Taxonomy" id="335842"/>
    <lineage>
        <taxon>Eukaryota</taxon>
        <taxon>Fungi</taxon>
        <taxon>Dikarya</taxon>
        <taxon>Ascomycota</taxon>
        <taxon>Pezizomycotina</taxon>
        <taxon>Sordariomycetes</taxon>
        <taxon>Xylariomycetidae</taxon>
        <taxon>Amphisphaeriales</taxon>
        <taxon>Apiosporaceae</taxon>
        <taxon>Apiospora</taxon>
    </lineage>
</organism>
<evidence type="ECO:0000313" key="2">
    <source>
        <dbReference type="EMBL" id="KAK8077094.1"/>
    </source>
</evidence>
<keyword evidence="3" id="KW-1185">Reference proteome</keyword>
<keyword evidence="1" id="KW-0472">Membrane</keyword>
<name>A0ABR1W0S3_9PEZI</name>
<evidence type="ECO:0000313" key="3">
    <source>
        <dbReference type="Proteomes" id="UP001446871"/>
    </source>
</evidence>
<dbReference type="EMBL" id="JAQQWM010000002">
    <property type="protein sequence ID" value="KAK8077094.1"/>
    <property type="molecule type" value="Genomic_DNA"/>
</dbReference>
<gene>
    <name evidence="2" type="ORF">PG996_003264</name>
</gene>
<feature type="transmembrane region" description="Helical" evidence="1">
    <location>
        <begin position="39"/>
        <end position="61"/>
    </location>
</feature>
<keyword evidence="1" id="KW-1133">Transmembrane helix</keyword>
<dbReference type="Gene3D" id="1.20.1250.20">
    <property type="entry name" value="MFS general substrate transporter like domains"/>
    <property type="match status" value="1"/>
</dbReference>
<protein>
    <submittedName>
        <fullName evidence="2">POT peptide transporter</fullName>
    </submittedName>
</protein>
<keyword evidence="1" id="KW-0812">Transmembrane</keyword>
<dbReference type="Proteomes" id="UP001446871">
    <property type="component" value="Unassembled WGS sequence"/>
</dbReference>
<reference evidence="2 3" key="1">
    <citation type="submission" date="2023-01" db="EMBL/GenBank/DDBJ databases">
        <title>Analysis of 21 Apiospora genomes using comparative genomics revels a genus with tremendous synthesis potential of carbohydrate active enzymes and secondary metabolites.</title>
        <authorList>
            <person name="Sorensen T."/>
        </authorList>
    </citation>
    <scope>NUCLEOTIDE SEQUENCE [LARGE SCALE GENOMIC DNA]</scope>
    <source>
        <strain evidence="2 3">CBS 83171</strain>
    </source>
</reference>
<proteinExistence type="predicted"/>
<sequence length="96" mass="10453">MAGAIAFAAGGQANRSDLVRFLPVVYKNPSQTVPVFWILPSYILGAASEVFAFLASLEFAYTKAPKQHEQPDTVSQSSVLLDRLRRSVCPVAKIDL</sequence>
<dbReference type="InterPro" id="IPR036259">
    <property type="entry name" value="MFS_trans_sf"/>
</dbReference>
<accession>A0ABR1W0S3</accession>
<evidence type="ECO:0000256" key="1">
    <source>
        <dbReference type="SAM" id="Phobius"/>
    </source>
</evidence>